<accession>A0A931B6R3</accession>
<keyword evidence="2" id="KW-1185">Reference proteome</keyword>
<proteinExistence type="predicted"/>
<sequence>MTVRVDPGAAGFHADRLARVDAFVEAEIAARRMPGAVLGIVRGDWQQLKTLVLQALR</sequence>
<dbReference type="AlphaFoldDB" id="A0A931B6R3"/>
<comment type="caution">
    <text evidence="1">The sequence shown here is derived from an EMBL/GenBank/DDBJ whole genome shotgun (WGS) entry which is preliminary data.</text>
</comment>
<dbReference type="Proteomes" id="UP000657385">
    <property type="component" value="Unassembled WGS sequence"/>
</dbReference>
<protein>
    <submittedName>
        <fullName evidence="1">Uncharacterized protein</fullName>
    </submittedName>
</protein>
<evidence type="ECO:0000313" key="1">
    <source>
        <dbReference type="EMBL" id="MBF9071186.1"/>
    </source>
</evidence>
<name>A0A931B6R3_9ACTN</name>
<reference evidence="1" key="1">
    <citation type="submission" date="2020-11" db="EMBL/GenBank/DDBJ databases">
        <title>Isolation and identification of active actinomycetes.</title>
        <authorList>
            <person name="Yu B."/>
        </authorList>
    </citation>
    <scope>NUCLEOTIDE SEQUENCE</scope>
    <source>
        <strain evidence="1">NEAU-YB345</strain>
    </source>
</reference>
<dbReference type="RefSeq" id="WP_196196367.1">
    <property type="nucleotide sequence ID" value="NZ_JADPRT010000011.1"/>
</dbReference>
<evidence type="ECO:0000313" key="2">
    <source>
        <dbReference type="Proteomes" id="UP000657385"/>
    </source>
</evidence>
<organism evidence="1 2">
    <name type="scientific">Streptacidiphilus fuscans</name>
    <dbReference type="NCBI Taxonomy" id="2789292"/>
    <lineage>
        <taxon>Bacteria</taxon>
        <taxon>Bacillati</taxon>
        <taxon>Actinomycetota</taxon>
        <taxon>Actinomycetes</taxon>
        <taxon>Kitasatosporales</taxon>
        <taxon>Streptomycetaceae</taxon>
        <taxon>Streptacidiphilus</taxon>
    </lineage>
</organism>
<dbReference type="EMBL" id="JADPRT010000011">
    <property type="protein sequence ID" value="MBF9071186.1"/>
    <property type="molecule type" value="Genomic_DNA"/>
</dbReference>
<gene>
    <name evidence="1" type="ORF">I2501_24525</name>
</gene>
<dbReference type="InterPro" id="IPR012338">
    <property type="entry name" value="Beta-lactam/transpept-like"/>
</dbReference>
<dbReference type="Gene3D" id="3.40.710.10">
    <property type="entry name" value="DD-peptidase/beta-lactamase superfamily"/>
    <property type="match status" value="1"/>
</dbReference>